<keyword evidence="5" id="KW-1185">Reference proteome</keyword>
<dbReference type="Proteomes" id="UP000268623">
    <property type="component" value="Unassembled WGS sequence"/>
</dbReference>
<evidence type="ECO:0000256" key="2">
    <source>
        <dbReference type="SAM" id="SignalP"/>
    </source>
</evidence>
<dbReference type="AlphaFoldDB" id="A0A3M9XX84"/>
<organism evidence="4 5">
    <name type="scientific">Methylocystis hirsuta</name>
    <dbReference type="NCBI Taxonomy" id="369798"/>
    <lineage>
        <taxon>Bacteria</taxon>
        <taxon>Pseudomonadati</taxon>
        <taxon>Pseudomonadota</taxon>
        <taxon>Alphaproteobacteria</taxon>
        <taxon>Hyphomicrobiales</taxon>
        <taxon>Methylocystaceae</taxon>
        <taxon>Methylocystis</taxon>
    </lineage>
</organism>
<accession>A0A3M9XX84</accession>
<feature type="region of interest" description="Disordered" evidence="1">
    <location>
        <begin position="92"/>
        <end position="119"/>
    </location>
</feature>
<dbReference type="EMBL" id="QWDD01000001">
    <property type="protein sequence ID" value="RNJ51678.1"/>
    <property type="molecule type" value="Genomic_DNA"/>
</dbReference>
<dbReference type="OrthoDB" id="8448078at2"/>
<protein>
    <recommendedName>
        <fullName evidence="3">Surface-adhesin protein E-like domain-containing protein</fullName>
    </recommendedName>
</protein>
<gene>
    <name evidence="4" type="ORF">D1O30_09190</name>
</gene>
<reference evidence="4 5" key="1">
    <citation type="submission" date="2018-08" db="EMBL/GenBank/DDBJ databases">
        <title>Genome sequence of Methylocystis hirsuta CSC1, a methanotroph able to accumulate PHAs.</title>
        <authorList>
            <person name="Bordel S."/>
            <person name="Rodriguez E."/>
            <person name="Gancedo J."/>
            <person name="Munoz R."/>
        </authorList>
    </citation>
    <scope>NUCLEOTIDE SEQUENCE [LARGE SCALE GENOMIC DNA]</scope>
    <source>
        <strain evidence="4 5">CSC1</strain>
    </source>
</reference>
<keyword evidence="2" id="KW-0732">Signal</keyword>
<feature type="signal peptide" evidence="2">
    <location>
        <begin position="1"/>
        <end position="19"/>
    </location>
</feature>
<evidence type="ECO:0000313" key="5">
    <source>
        <dbReference type="Proteomes" id="UP000268623"/>
    </source>
</evidence>
<name>A0A3M9XX84_9HYPH</name>
<feature type="chain" id="PRO_5018190469" description="Surface-adhesin protein E-like domain-containing protein" evidence="2">
    <location>
        <begin position="20"/>
        <end position="148"/>
    </location>
</feature>
<evidence type="ECO:0000259" key="3">
    <source>
        <dbReference type="Pfam" id="PF16747"/>
    </source>
</evidence>
<sequence>MWKISVSALLSTLASSASARVEWVEVSKDDFSTVYMDPGSRRTSPDGIVTLDALTDYNAASPKAAAFGLAEKGLSEIEKVSLDCANRKYRSEGGGWRQGQMGQGKITKPYPPKDEWSPAPPYYDGLFAKVCARKSSDERSDRFEPPGA</sequence>
<proteinExistence type="predicted"/>
<evidence type="ECO:0000313" key="4">
    <source>
        <dbReference type="EMBL" id="RNJ51678.1"/>
    </source>
</evidence>
<dbReference type="InterPro" id="IPR031939">
    <property type="entry name" value="Adhesin_E-like"/>
</dbReference>
<comment type="caution">
    <text evidence="4">The sequence shown here is derived from an EMBL/GenBank/DDBJ whole genome shotgun (WGS) entry which is preliminary data.</text>
</comment>
<feature type="domain" description="Surface-adhesin protein E-like" evidence="3">
    <location>
        <begin position="23"/>
        <end position="131"/>
    </location>
</feature>
<evidence type="ECO:0000256" key="1">
    <source>
        <dbReference type="SAM" id="MobiDB-lite"/>
    </source>
</evidence>
<dbReference type="Pfam" id="PF16747">
    <property type="entry name" value="Adhesin_E"/>
    <property type="match status" value="1"/>
</dbReference>
<dbReference type="RefSeq" id="WP_123177530.1">
    <property type="nucleotide sequence ID" value="NZ_QWDD01000001.1"/>
</dbReference>